<proteinExistence type="predicted"/>
<organism evidence="3 4">
    <name type="scientific">Fusarium austroafricanum</name>
    <dbReference type="NCBI Taxonomy" id="2364996"/>
    <lineage>
        <taxon>Eukaryota</taxon>
        <taxon>Fungi</taxon>
        <taxon>Dikarya</taxon>
        <taxon>Ascomycota</taxon>
        <taxon>Pezizomycotina</taxon>
        <taxon>Sordariomycetes</taxon>
        <taxon>Hypocreomycetidae</taxon>
        <taxon>Hypocreales</taxon>
        <taxon>Nectriaceae</taxon>
        <taxon>Fusarium</taxon>
        <taxon>Fusarium concolor species complex</taxon>
    </lineage>
</organism>
<keyword evidence="4" id="KW-1185">Reference proteome</keyword>
<dbReference type="PANTHER" id="PTHR42059">
    <property type="entry name" value="TNT DOMAIN-CONTAINING PROTEIN"/>
    <property type="match status" value="1"/>
</dbReference>
<dbReference type="Proteomes" id="UP000605986">
    <property type="component" value="Unassembled WGS sequence"/>
</dbReference>
<evidence type="ECO:0000256" key="1">
    <source>
        <dbReference type="SAM" id="SignalP"/>
    </source>
</evidence>
<dbReference type="InterPro" id="IPR025331">
    <property type="entry name" value="TNT"/>
</dbReference>
<evidence type="ECO:0000259" key="2">
    <source>
        <dbReference type="Pfam" id="PF14021"/>
    </source>
</evidence>
<feature type="domain" description="TNT" evidence="2">
    <location>
        <begin position="126"/>
        <end position="221"/>
    </location>
</feature>
<comment type="caution">
    <text evidence="3">The sequence shown here is derived from an EMBL/GenBank/DDBJ whole genome shotgun (WGS) entry which is preliminary data.</text>
</comment>
<dbReference type="EMBL" id="JAADJG010000125">
    <property type="protein sequence ID" value="KAF4454442.1"/>
    <property type="molecule type" value="Genomic_DNA"/>
</dbReference>
<dbReference type="Pfam" id="PF14021">
    <property type="entry name" value="TNT"/>
    <property type="match status" value="1"/>
</dbReference>
<feature type="signal peptide" evidence="1">
    <location>
        <begin position="1"/>
        <end position="17"/>
    </location>
</feature>
<dbReference type="InterPro" id="IPR053024">
    <property type="entry name" value="Fungal_surface_NADase"/>
</dbReference>
<evidence type="ECO:0000313" key="3">
    <source>
        <dbReference type="EMBL" id="KAF4454442.1"/>
    </source>
</evidence>
<sequence>MLFKSLCISSLLTTALALYLPREETLDDKVCNCSGVNVKYDASLAGKYICGDWRLGPTELPTKLPLSTFVTGYDRFEGLSPDAFLKKWWNSTQRADGRGESGWIYPEKNGFELDENEFPIKANVDLKVGTLVDRFGEPTGRYISPATAPFAQRALHPGNLNTGDNKEFPNNYRLYNVTRTFTVQAGPIRPWFGQPGFGVQFFLGNGITVKDYLDNKHLVEVNASSLIRDGRGCGYGTGRNADLSEEL</sequence>
<dbReference type="OrthoDB" id="2923349at2759"/>
<accession>A0A8H4PB59</accession>
<dbReference type="GO" id="GO:0050135">
    <property type="term" value="F:NADP+ nucleosidase activity"/>
    <property type="evidence" value="ECO:0007669"/>
    <property type="project" value="InterPro"/>
</dbReference>
<dbReference type="AlphaFoldDB" id="A0A8H4PB59"/>
<evidence type="ECO:0000313" key="4">
    <source>
        <dbReference type="Proteomes" id="UP000605986"/>
    </source>
</evidence>
<feature type="chain" id="PRO_5034626196" description="TNT domain-containing protein" evidence="1">
    <location>
        <begin position="18"/>
        <end position="247"/>
    </location>
</feature>
<reference evidence="3" key="1">
    <citation type="submission" date="2020-01" db="EMBL/GenBank/DDBJ databases">
        <title>Identification and distribution of gene clusters putatively required for synthesis of sphingolipid metabolism inhibitors in phylogenetically diverse species of the filamentous fungus Fusarium.</title>
        <authorList>
            <person name="Kim H.-S."/>
            <person name="Busman M."/>
            <person name="Brown D.W."/>
            <person name="Divon H."/>
            <person name="Uhlig S."/>
            <person name="Proctor R.H."/>
        </authorList>
    </citation>
    <scope>NUCLEOTIDE SEQUENCE</scope>
    <source>
        <strain evidence="3">NRRL 53441</strain>
    </source>
</reference>
<protein>
    <recommendedName>
        <fullName evidence="2">TNT domain-containing protein</fullName>
    </recommendedName>
</protein>
<dbReference type="PANTHER" id="PTHR42059:SF1">
    <property type="entry name" value="TNT DOMAIN-CONTAINING PROTEIN"/>
    <property type="match status" value="1"/>
</dbReference>
<keyword evidence="1" id="KW-0732">Signal</keyword>
<name>A0A8H4PB59_9HYPO</name>
<gene>
    <name evidence="3" type="ORF">F53441_3069</name>
</gene>